<feature type="domain" description="Aminoacyl-transfer RNA synthetases class-II family profile" evidence="16">
    <location>
        <begin position="173"/>
        <end position="410"/>
    </location>
</feature>
<comment type="catalytic activity">
    <reaction evidence="10 12">
        <text>tRNA(Sec) + L-serine + ATP = L-seryl-tRNA(Sec) + AMP + diphosphate + H(+)</text>
        <dbReference type="Rhea" id="RHEA:42580"/>
        <dbReference type="Rhea" id="RHEA-COMP:9742"/>
        <dbReference type="Rhea" id="RHEA-COMP:10128"/>
        <dbReference type="ChEBI" id="CHEBI:15378"/>
        <dbReference type="ChEBI" id="CHEBI:30616"/>
        <dbReference type="ChEBI" id="CHEBI:33019"/>
        <dbReference type="ChEBI" id="CHEBI:33384"/>
        <dbReference type="ChEBI" id="CHEBI:78442"/>
        <dbReference type="ChEBI" id="CHEBI:78533"/>
        <dbReference type="ChEBI" id="CHEBI:456215"/>
        <dbReference type="EC" id="6.1.1.11"/>
    </reaction>
</comment>
<comment type="pathway">
    <text evidence="2 12">Aminoacyl-tRNA biosynthesis; selenocysteinyl-tRNA(Sec) biosynthesis; L-seryl-tRNA(Sec) from L-serine and tRNA(Sec): step 1/1.</text>
</comment>
<evidence type="ECO:0000256" key="10">
    <source>
        <dbReference type="ARBA" id="ARBA00047929"/>
    </source>
</evidence>
<evidence type="ECO:0000256" key="6">
    <source>
        <dbReference type="ARBA" id="ARBA00022741"/>
    </source>
</evidence>
<feature type="binding site" evidence="12 14">
    <location>
        <begin position="262"/>
        <end position="264"/>
    </location>
    <ligand>
        <name>ATP</name>
        <dbReference type="ChEBI" id="CHEBI:30616"/>
    </ligand>
</feature>
<dbReference type="GO" id="GO:0016260">
    <property type="term" value="P:selenocysteine biosynthetic process"/>
    <property type="evidence" value="ECO:0007669"/>
    <property type="project" value="UniProtKB-UniRule"/>
</dbReference>
<dbReference type="Proteomes" id="UP000473648">
    <property type="component" value="Unassembled WGS sequence"/>
</dbReference>
<dbReference type="GO" id="GO:0005737">
    <property type="term" value="C:cytoplasm"/>
    <property type="evidence" value="ECO:0007669"/>
    <property type="project" value="UniProtKB-SubCell"/>
</dbReference>
<comment type="domain">
    <text evidence="12">Consists of two distinct domains, a catalytic core and a N-terminal extension that is involved in tRNA binding.</text>
</comment>
<dbReference type="InterPro" id="IPR002317">
    <property type="entry name" value="Ser-tRNA-ligase_type_1"/>
</dbReference>
<comment type="caution">
    <text evidence="12">Lacks conserved residue(s) required for the propagation of feature annotation.</text>
</comment>
<evidence type="ECO:0000256" key="5">
    <source>
        <dbReference type="ARBA" id="ARBA00022598"/>
    </source>
</evidence>
<dbReference type="Gene3D" id="3.30.930.10">
    <property type="entry name" value="Bira Bifunctional Protein, Domain 2"/>
    <property type="match status" value="1"/>
</dbReference>
<reference evidence="17" key="1">
    <citation type="journal article" date="2020" name="Appl. Environ. Microbiol.">
        <title>Medium-Chain Fatty Acid Synthesis by 'Candidatus Weimeria bifida' gen. nov., sp. nov., and 'Candidatus Pseudoramibacter fermentans' sp. nov.</title>
        <authorList>
            <person name="Scarborough M.J."/>
            <person name="Myers K.S."/>
            <person name="Donohue T.J."/>
            <person name="Noguera D.R."/>
        </authorList>
    </citation>
    <scope>NUCLEOTIDE SEQUENCE</scope>
    <source>
        <strain evidence="17">EUB1.1</strain>
    </source>
</reference>
<dbReference type="Pfam" id="PF02403">
    <property type="entry name" value="Seryl_tRNA_N"/>
    <property type="match status" value="1"/>
</dbReference>
<dbReference type="EC" id="6.1.1.11" evidence="12"/>
<evidence type="ECO:0000256" key="1">
    <source>
        <dbReference type="ARBA" id="ARBA00004496"/>
    </source>
</evidence>
<evidence type="ECO:0000256" key="4">
    <source>
        <dbReference type="ARBA" id="ARBA00022490"/>
    </source>
</evidence>
<dbReference type="AlphaFoldDB" id="A0A6L5GT66"/>
<dbReference type="GO" id="GO:0005524">
    <property type="term" value="F:ATP binding"/>
    <property type="evidence" value="ECO:0007669"/>
    <property type="project" value="UniProtKB-UniRule"/>
</dbReference>
<evidence type="ECO:0000256" key="15">
    <source>
        <dbReference type="SAM" id="Coils"/>
    </source>
</evidence>
<dbReference type="Gene3D" id="1.10.287.40">
    <property type="entry name" value="Serine-tRNA synthetase, tRNA binding domain"/>
    <property type="match status" value="1"/>
</dbReference>
<dbReference type="PRINTS" id="PR00981">
    <property type="entry name" value="TRNASYNTHSER"/>
</dbReference>
<sequence>MLDIKRIRENPEAVVKALNSRNSGTFSVDHILELDDKRREIIGRVEQLKAKKNQVSREIPQRKLAGEDLQPLFKEMKEVSEDIKKDDDALADIEKQLRDELLVLPNIPNPDIAYGLDDSDNREVRKWGEPRKFDFEPKAHWDLGTDLGILDFDRAHKLTGARFSMFCGQGAHLERALINFMLYVHTVEQDYTEMSTPYMVNRASMTGTGQLPKFEEDAFHLEKEDFFMVPTAEVPLTNTFRGEILDNDMLPIHFTAYTPCFREEAGSAGRDTRGLIRNHQFDKVEMVKFARPSESYDELEKLTNDAEEILKQLKIPYRVVELCTGDVGFSAAKTYDIEVWMPSYNRYVEISSCSNCEDFQARRANIRYRDPITKHTQYVHTLNGSGLAVGRTFAAVLENYQNADGSVTIPEKLVHFMGGITKIEAK</sequence>
<feature type="binding site" evidence="12">
    <location>
        <position position="385"/>
    </location>
    <ligand>
        <name>L-serine</name>
        <dbReference type="ChEBI" id="CHEBI:33384"/>
    </ligand>
</feature>
<dbReference type="PANTHER" id="PTHR43697:SF1">
    <property type="entry name" value="SERINE--TRNA LIGASE"/>
    <property type="match status" value="1"/>
</dbReference>
<feature type="binding site" evidence="13">
    <location>
        <position position="383"/>
    </location>
    <ligand>
        <name>L-serine</name>
        <dbReference type="ChEBI" id="CHEBI:33384"/>
    </ligand>
</feature>
<dbReference type="CDD" id="cd00770">
    <property type="entry name" value="SerRS_core"/>
    <property type="match status" value="1"/>
</dbReference>
<evidence type="ECO:0000313" key="17">
    <source>
        <dbReference type="EMBL" id="MQM73471.1"/>
    </source>
</evidence>
<keyword evidence="15" id="KW-0175">Coiled coil</keyword>
<dbReference type="InterPro" id="IPR033729">
    <property type="entry name" value="SerRS_core"/>
</dbReference>
<dbReference type="GO" id="GO:0004828">
    <property type="term" value="F:serine-tRNA ligase activity"/>
    <property type="evidence" value="ECO:0007669"/>
    <property type="project" value="UniProtKB-UniRule"/>
</dbReference>
<dbReference type="InterPro" id="IPR010978">
    <property type="entry name" value="tRNA-bd_arm"/>
</dbReference>
<proteinExistence type="inferred from homology"/>
<organism evidence="17 18">
    <name type="scientific">Candidatus Pseudoramibacter fermentans</name>
    <dbReference type="NCBI Taxonomy" id="2594427"/>
    <lineage>
        <taxon>Bacteria</taxon>
        <taxon>Bacillati</taxon>
        <taxon>Bacillota</taxon>
        <taxon>Clostridia</taxon>
        <taxon>Eubacteriales</taxon>
        <taxon>Eubacteriaceae</taxon>
        <taxon>Pseudoramibacter</taxon>
    </lineage>
</organism>
<evidence type="ECO:0000256" key="8">
    <source>
        <dbReference type="ARBA" id="ARBA00022917"/>
    </source>
</evidence>
<keyword evidence="7 12" id="KW-0067">ATP-binding</keyword>
<evidence type="ECO:0000313" key="18">
    <source>
        <dbReference type="Proteomes" id="UP000473648"/>
    </source>
</evidence>
<dbReference type="GO" id="GO:0006434">
    <property type="term" value="P:seryl-tRNA aminoacylation"/>
    <property type="evidence" value="ECO:0007669"/>
    <property type="project" value="UniProtKB-UniRule"/>
</dbReference>
<feature type="binding site" evidence="13">
    <location>
        <position position="231"/>
    </location>
    <ligand>
        <name>L-serine</name>
        <dbReference type="ChEBI" id="CHEBI:33384"/>
    </ligand>
</feature>
<name>A0A6L5GT66_9FIRM</name>
<comment type="subcellular location">
    <subcellularLocation>
        <location evidence="1 12">Cytoplasm</location>
    </subcellularLocation>
</comment>
<keyword evidence="9 12" id="KW-0030">Aminoacyl-tRNA synthetase</keyword>
<comment type="function">
    <text evidence="12">Catalyzes the attachment of serine to tRNA(Ser). Is also able to aminoacylate tRNA(Sec) with serine, to form the misacylated tRNA L-seryl-tRNA(Sec), which will be further converted into selenocysteinyl-tRNA(Sec).</text>
</comment>
<dbReference type="GO" id="GO:0016740">
    <property type="term" value="F:transferase activity"/>
    <property type="evidence" value="ECO:0007669"/>
    <property type="project" value="UniProtKB-ARBA"/>
</dbReference>
<comment type="caution">
    <text evidence="17">The sequence shown here is derived from an EMBL/GenBank/DDBJ whole genome shotgun (WGS) entry which is preliminary data.</text>
</comment>
<dbReference type="InterPro" id="IPR006195">
    <property type="entry name" value="aa-tRNA-synth_II"/>
</dbReference>
<dbReference type="PROSITE" id="PS50862">
    <property type="entry name" value="AA_TRNA_LIGASE_II"/>
    <property type="match status" value="1"/>
</dbReference>
<keyword evidence="8 12" id="KW-0648">Protein biosynthesis</keyword>
<dbReference type="SUPFAM" id="SSF55681">
    <property type="entry name" value="Class II aaRS and biotin synthetases"/>
    <property type="match status" value="1"/>
</dbReference>
<keyword evidence="18" id="KW-1185">Reference proteome</keyword>
<evidence type="ECO:0000256" key="9">
    <source>
        <dbReference type="ARBA" id="ARBA00023146"/>
    </source>
</evidence>
<comment type="subunit">
    <text evidence="12">Homodimer. The tRNA molecule binds across the dimer.</text>
</comment>
<comment type="similarity">
    <text evidence="3 12">Belongs to the class-II aminoacyl-tRNA synthetase family. Type-1 seryl-tRNA synthetase subfamily.</text>
</comment>
<evidence type="ECO:0000256" key="7">
    <source>
        <dbReference type="ARBA" id="ARBA00022840"/>
    </source>
</evidence>
<dbReference type="HAMAP" id="MF_00176">
    <property type="entry name" value="Ser_tRNA_synth_type1"/>
    <property type="match status" value="1"/>
</dbReference>
<evidence type="ECO:0000256" key="14">
    <source>
        <dbReference type="PIRSR" id="PIRSR001529-2"/>
    </source>
</evidence>
<evidence type="ECO:0000256" key="2">
    <source>
        <dbReference type="ARBA" id="ARBA00005045"/>
    </source>
</evidence>
<dbReference type="InterPro" id="IPR002314">
    <property type="entry name" value="aa-tRNA-synt_IIb"/>
</dbReference>
<gene>
    <name evidence="12 17" type="primary">serS</name>
    <name evidence="17" type="ORF">FRC53_08690</name>
</gene>
<dbReference type="PANTHER" id="PTHR43697">
    <property type="entry name" value="SERYL-TRNA SYNTHETASE"/>
    <property type="match status" value="1"/>
</dbReference>
<dbReference type="PIRSF" id="PIRSF001529">
    <property type="entry name" value="Ser-tRNA-synth_IIa"/>
    <property type="match status" value="1"/>
</dbReference>
<evidence type="ECO:0000256" key="12">
    <source>
        <dbReference type="HAMAP-Rule" id="MF_00176"/>
    </source>
</evidence>
<keyword evidence="5 12" id="KW-0436">Ligase</keyword>
<dbReference type="SUPFAM" id="SSF46589">
    <property type="entry name" value="tRNA-binding arm"/>
    <property type="match status" value="1"/>
</dbReference>
<feature type="coiled-coil region" evidence="15">
    <location>
        <begin position="31"/>
        <end position="96"/>
    </location>
</feature>
<dbReference type="NCBIfam" id="TIGR00414">
    <property type="entry name" value="serS"/>
    <property type="match status" value="1"/>
</dbReference>
<dbReference type="InterPro" id="IPR015866">
    <property type="entry name" value="Ser-tRNA-synth_1_N"/>
</dbReference>
<feature type="binding site" evidence="12 14">
    <location>
        <begin position="349"/>
        <end position="352"/>
    </location>
    <ligand>
        <name>ATP</name>
        <dbReference type="ChEBI" id="CHEBI:30616"/>
    </ligand>
</feature>
<evidence type="ECO:0000256" key="11">
    <source>
        <dbReference type="ARBA" id="ARBA00048823"/>
    </source>
</evidence>
<dbReference type="EMBL" id="VOGB01000005">
    <property type="protein sequence ID" value="MQM73471.1"/>
    <property type="molecule type" value="Genomic_DNA"/>
</dbReference>
<comment type="catalytic activity">
    <reaction evidence="11 12">
        <text>tRNA(Ser) + L-serine + ATP = L-seryl-tRNA(Ser) + AMP + diphosphate + H(+)</text>
        <dbReference type="Rhea" id="RHEA:12292"/>
        <dbReference type="Rhea" id="RHEA-COMP:9669"/>
        <dbReference type="Rhea" id="RHEA-COMP:9703"/>
        <dbReference type="ChEBI" id="CHEBI:15378"/>
        <dbReference type="ChEBI" id="CHEBI:30616"/>
        <dbReference type="ChEBI" id="CHEBI:33019"/>
        <dbReference type="ChEBI" id="CHEBI:33384"/>
        <dbReference type="ChEBI" id="CHEBI:78442"/>
        <dbReference type="ChEBI" id="CHEBI:78533"/>
        <dbReference type="ChEBI" id="CHEBI:456215"/>
        <dbReference type="EC" id="6.1.1.11"/>
    </reaction>
</comment>
<feature type="binding site" evidence="13">
    <location>
        <position position="262"/>
    </location>
    <ligand>
        <name>L-serine</name>
        <dbReference type="ChEBI" id="CHEBI:33384"/>
    </ligand>
</feature>
<feature type="binding site" evidence="12 13">
    <location>
        <position position="285"/>
    </location>
    <ligand>
        <name>L-serine</name>
        <dbReference type="ChEBI" id="CHEBI:33384"/>
    </ligand>
</feature>
<keyword evidence="6 12" id="KW-0547">Nucleotide-binding</keyword>
<evidence type="ECO:0000256" key="3">
    <source>
        <dbReference type="ARBA" id="ARBA00010728"/>
    </source>
</evidence>
<dbReference type="InterPro" id="IPR042103">
    <property type="entry name" value="SerRS_1_N_sf"/>
</dbReference>
<feature type="binding site" evidence="12">
    <location>
        <begin position="231"/>
        <end position="233"/>
    </location>
    <ligand>
        <name>L-serine</name>
        <dbReference type="ChEBI" id="CHEBI:33384"/>
    </ligand>
</feature>
<protein>
    <recommendedName>
        <fullName evidence="12">Serine--tRNA ligase</fullName>
        <ecNumber evidence="12">6.1.1.11</ecNumber>
    </recommendedName>
    <alternativeName>
        <fullName evidence="12">Seryl-tRNA synthetase</fullName>
        <shortName evidence="12">SerRS</shortName>
    </alternativeName>
    <alternativeName>
        <fullName evidence="12">Seryl-tRNA(Ser/Sec) synthetase</fullName>
    </alternativeName>
</protein>
<keyword evidence="4 12" id="KW-0963">Cytoplasm</keyword>
<dbReference type="Pfam" id="PF00587">
    <property type="entry name" value="tRNA-synt_2b"/>
    <property type="match status" value="1"/>
</dbReference>
<evidence type="ECO:0000256" key="13">
    <source>
        <dbReference type="PIRSR" id="PIRSR001529-1"/>
    </source>
</evidence>
<accession>A0A6L5GT66</accession>
<dbReference type="InterPro" id="IPR045864">
    <property type="entry name" value="aa-tRNA-synth_II/BPL/LPL"/>
</dbReference>
<evidence type="ECO:0000259" key="16">
    <source>
        <dbReference type="PROSITE" id="PS50862"/>
    </source>
</evidence>
<dbReference type="GO" id="GO:0140096">
    <property type="term" value="F:catalytic activity, acting on a protein"/>
    <property type="evidence" value="ECO:0007669"/>
    <property type="project" value="UniProtKB-ARBA"/>
</dbReference>
<dbReference type="UniPathway" id="UPA00906">
    <property type="reaction ID" value="UER00895"/>
</dbReference>